<dbReference type="Proteomes" id="UP001189429">
    <property type="component" value="Unassembled WGS sequence"/>
</dbReference>
<gene>
    <name evidence="1" type="ORF">PCOR1329_LOCUS61648</name>
</gene>
<comment type="caution">
    <text evidence="1">The sequence shown here is derived from an EMBL/GenBank/DDBJ whole genome shotgun (WGS) entry which is preliminary data.</text>
</comment>
<proteinExistence type="predicted"/>
<keyword evidence="2" id="KW-1185">Reference proteome</keyword>
<evidence type="ECO:0000313" key="2">
    <source>
        <dbReference type="Proteomes" id="UP001189429"/>
    </source>
</evidence>
<reference evidence="1" key="1">
    <citation type="submission" date="2023-10" db="EMBL/GenBank/DDBJ databases">
        <authorList>
            <person name="Chen Y."/>
            <person name="Shah S."/>
            <person name="Dougan E. K."/>
            <person name="Thang M."/>
            <person name="Chan C."/>
        </authorList>
    </citation>
    <scope>NUCLEOTIDE SEQUENCE [LARGE SCALE GENOMIC DNA]</scope>
</reference>
<accession>A0ABN9VVX9</accession>
<feature type="non-terminal residue" evidence="1">
    <location>
        <position position="209"/>
    </location>
</feature>
<name>A0ABN9VVX9_9DINO</name>
<organism evidence="1 2">
    <name type="scientific">Prorocentrum cordatum</name>
    <dbReference type="NCBI Taxonomy" id="2364126"/>
    <lineage>
        <taxon>Eukaryota</taxon>
        <taxon>Sar</taxon>
        <taxon>Alveolata</taxon>
        <taxon>Dinophyceae</taxon>
        <taxon>Prorocentrales</taxon>
        <taxon>Prorocentraceae</taxon>
        <taxon>Prorocentrum</taxon>
    </lineage>
</organism>
<dbReference type="EMBL" id="CAUYUJ010017760">
    <property type="protein sequence ID" value="CAK0877646.1"/>
    <property type="molecule type" value="Genomic_DNA"/>
</dbReference>
<evidence type="ECO:0000313" key="1">
    <source>
        <dbReference type="EMBL" id="CAK0877646.1"/>
    </source>
</evidence>
<sequence length="209" mass="23464">RDPGATDTVSKIFGERNTTVEQTALDHHEVEGEQRGHFVGRAHGFQRGLHAACDGKFEELLDSAQELELEAMFKLEQEDVWITWLAAVKHLSEQPDDDIPTLCERAERFQARAIGASLAKSRRSFQQWATNTWEHALGVPHRHVKQQGDAVQIPKDEHIYKKAKGIDVLDPLEVHRLPGAGRAELATFLNAVEEHGLRPRQIFSTLGAV</sequence>
<protein>
    <submittedName>
        <fullName evidence="1">Uncharacterized protein</fullName>
    </submittedName>
</protein>
<feature type="non-terminal residue" evidence="1">
    <location>
        <position position="1"/>
    </location>
</feature>